<feature type="domain" description="SIAH-type" evidence="6">
    <location>
        <begin position="61"/>
        <end position="117"/>
    </location>
</feature>
<dbReference type="EMBL" id="CAJOBA010038425">
    <property type="protein sequence ID" value="CAF4060544.1"/>
    <property type="molecule type" value="Genomic_DNA"/>
</dbReference>
<accession>A0A8S2PQ04</accession>
<gene>
    <name evidence="7" type="ORF">OVA965_LOCUS26384</name>
    <name evidence="8" type="ORF">TMI583_LOCUS27124</name>
</gene>
<dbReference type="PANTHER" id="PTHR10131">
    <property type="entry name" value="TNF RECEPTOR ASSOCIATED FACTOR"/>
    <property type="match status" value="1"/>
</dbReference>
<evidence type="ECO:0000313" key="9">
    <source>
        <dbReference type="Proteomes" id="UP000682733"/>
    </source>
</evidence>
<keyword evidence="1 4" id="KW-0479">Metal-binding</keyword>
<evidence type="ECO:0000313" key="8">
    <source>
        <dbReference type="EMBL" id="CAF4060544.1"/>
    </source>
</evidence>
<proteinExistence type="predicted"/>
<dbReference type="PANTHER" id="PTHR10131:SF94">
    <property type="entry name" value="TNF RECEPTOR-ASSOCIATED FACTOR 4"/>
    <property type="match status" value="1"/>
</dbReference>
<dbReference type="InterPro" id="IPR013010">
    <property type="entry name" value="Znf_SIAH"/>
</dbReference>
<evidence type="ECO:0000259" key="6">
    <source>
        <dbReference type="PROSITE" id="PS51081"/>
    </source>
</evidence>
<name>A0A8S2PQ04_9BILA</name>
<protein>
    <recommendedName>
        <fullName evidence="10">TRAF-type domain-containing protein</fullName>
    </recommendedName>
</protein>
<evidence type="ECO:0000259" key="5">
    <source>
        <dbReference type="PROSITE" id="PS50145"/>
    </source>
</evidence>
<sequence>MQQKVVICKNILWNPASRKAYENSFCSHCIKTWLGKKNICLFNCVFEERKPPAILMRFLSKLKFICRYKTIGCNEILLYDTLEKHERECEYQPVQCQGCKQNISKKNINEHKQQCEEIKIHCSECGTSYYRRDANNHDRFQCFKNSMKQKFDDALQYQRRMFQHALLQQQKTFDMKLQDMNKHLESNQKATNDVIQNLTVRISHLQGNKTRIFFVRNHTDSFTEA</sequence>
<dbReference type="InterPro" id="IPR013083">
    <property type="entry name" value="Znf_RING/FYVE/PHD"/>
</dbReference>
<dbReference type="EMBL" id="CAJNOK010016872">
    <property type="protein sequence ID" value="CAF1253398.1"/>
    <property type="molecule type" value="Genomic_DNA"/>
</dbReference>
<reference evidence="8" key="1">
    <citation type="submission" date="2021-02" db="EMBL/GenBank/DDBJ databases">
        <authorList>
            <person name="Nowell W R."/>
        </authorList>
    </citation>
    <scope>NUCLEOTIDE SEQUENCE</scope>
</reference>
<evidence type="ECO:0000313" key="7">
    <source>
        <dbReference type="EMBL" id="CAF1253398.1"/>
    </source>
</evidence>
<dbReference type="SUPFAM" id="SSF49599">
    <property type="entry name" value="TRAF domain-like"/>
    <property type="match status" value="2"/>
</dbReference>
<feature type="domain" description="TRAF-type" evidence="5">
    <location>
        <begin position="85"/>
        <end position="125"/>
    </location>
</feature>
<dbReference type="AlphaFoldDB" id="A0A8S2PQ04"/>
<dbReference type="Proteomes" id="UP000677228">
    <property type="component" value="Unassembled WGS sequence"/>
</dbReference>
<comment type="caution">
    <text evidence="8">The sequence shown here is derived from an EMBL/GenBank/DDBJ whole genome shotgun (WGS) entry which is preliminary data.</text>
</comment>
<organism evidence="8 9">
    <name type="scientific">Didymodactylos carnosus</name>
    <dbReference type="NCBI Taxonomy" id="1234261"/>
    <lineage>
        <taxon>Eukaryota</taxon>
        <taxon>Metazoa</taxon>
        <taxon>Spiralia</taxon>
        <taxon>Gnathifera</taxon>
        <taxon>Rotifera</taxon>
        <taxon>Eurotatoria</taxon>
        <taxon>Bdelloidea</taxon>
        <taxon>Philodinida</taxon>
        <taxon>Philodinidae</taxon>
        <taxon>Didymodactylos</taxon>
    </lineage>
</organism>
<keyword evidence="2 4" id="KW-0863">Zinc-finger</keyword>
<feature type="zinc finger region" description="TRAF-type" evidence="4">
    <location>
        <begin position="85"/>
        <end position="125"/>
    </location>
</feature>
<evidence type="ECO:0000256" key="2">
    <source>
        <dbReference type="ARBA" id="ARBA00022771"/>
    </source>
</evidence>
<evidence type="ECO:0000256" key="3">
    <source>
        <dbReference type="ARBA" id="ARBA00022833"/>
    </source>
</evidence>
<dbReference type="GO" id="GO:0008270">
    <property type="term" value="F:zinc ion binding"/>
    <property type="evidence" value="ECO:0007669"/>
    <property type="project" value="UniProtKB-KW"/>
</dbReference>
<keyword evidence="3 4" id="KW-0862">Zinc</keyword>
<dbReference type="Gene3D" id="3.30.40.10">
    <property type="entry name" value="Zinc/RING finger domain, C3HC4 (zinc finger)"/>
    <property type="match status" value="2"/>
</dbReference>
<evidence type="ECO:0008006" key="10">
    <source>
        <dbReference type="Google" id="ProtNLM"/>
    </source>
</evidence>
<dbReference type="PROSITE" id="PS50145">
    <property type="entry name" value="ZF_TRAF"/>
    <property type="match status" value="1"/>
</dbReference>
<dbReference type="PROSITE" id="PS51081">
    <property type="entry name" value="ZF_SIAH"/>
    <property type="match status" value="1"/>
</dbReference>
<dbReference type="Proteomes" id="UP000682733">
    <property type="component" value="Unassembled WGS sequence"/>
</dbReference>
<evidence type="ECO:0000256" key="4">
    <source>
        <dbReference type="PROSITE-ProRule" id="PRU00207"/>
    </source>
</evidence>
<evidence type="ECO:0000256" key="1">
    <source>
        <dbReference type="ARBA" id="ARBA00022723"/>
    </source>
</evidence>
<dbReference type="InterPro" id="IPR001293">
    <property type="entry name" value="Znf_TRAF"/>
</dbReference>